<feature type="transmembrane region" description="Helical" evidence="8">
    <location>
        <begin position="67"/>
        <end position="89"/>
    </location>
</feature>
<keyword evidence="4" id="KW-0249">Electron transport</keyword>
<feature type="compositionally biased region" description="Low complexity" evidence="7">
    <location>
        <begin position="250"/>
        <end position="298"/>
    </location>
</feature>
<evidence type="ECO:0000256" key="3">
    <source>
        <dbReference type="ARBA" id="ARBA00022723"/>
    </source>
</evidence>
<evidence type="ECO:0000256" key="5">
    <source>
        <dbReference type="ARBA" id="ARBA00023004"/>
    </source>
</evidence>
<accession>A0A1I1H980</accession>
<dbReference type="GO" id="GO:0020037">
    <property type="term" value="F:heme binding"/>
    <property type="evidence" value="ECO:0007669"/>
    <property type="project" value="InterPro"/>
</dbReference>
<evidence type="ECO:0000256" key="1">
    <source>
        <dbReference type="ARBA" id="ARBA00022448"/>
    </source>
</evidence>
<dbReference type="Pfam" id="PF00034">
    <property type="entry name" value="Cytochrom_C"/>
    <property type="match status" value="1"/>
</dbReference>
<keyword evidence="8" id="KW-1133">Transmembrane helix</keyword>
<dbReference type="SUPFAM" id="SSF46626">
    <property type="entry name" value="Cytochrome c"/>
    <property type="match status" value="1"/>
</dbReference>
<evidence type="ECO:0000313" key="11">
    <source>
        <dbReference type="Proteomes" id="UP000182258"/>
    </source>
</evidence>
<keyword evidence="1" id="KW-0813">Transport</keyword>
<sequence length="334" mass="34074">MGRLEVSQDGFGLLRSQGSATIFRAHSDPSVEPITLWGYRKLGGFAYRPQGMGWQEDQMDSFELNKIMGAVLGTLLFVMGAGFVAEAIYQPIEGRGPGYALPEPEAVAGGEAVEAAPEVPIGVLLASASAERGQASVRKCQSCHNFGEGEPSKQGPHLYGVVGRPEGAIEDFAYSEGIMAHNAAGDIWSYDNINLFLTKPSAYVPGTKMNFAGIRTAEERADILAYLQTLSADPVPFPAADVVAPAPVEGADPAASAAEAAGTPQPDATAPTDPAATTPENVAEPEAPAAVTATPTTTQGESPVQGTATGSGSPAGTTNGAAPAAPAPAAPAAQ</sequence>
<keyword evidence="5 6" id="KW-0408">Iron</keyword>
<dbReference type="EMBL" id="FOMB01000003">
    <property type="protein sequence ID" value="SFC20316.1"/>
    <property type="molecule type" value="Genomic_DNA"/>
</dbReference>
<feature type="domain" description="Cytochrome c" evidence="9">
    <location>
        <begin position="128"/>
        <end position="231"/>
    </location>
</feature>
<dbReference type="PRINTS" id="PR00604">
    <property type="entry name" value="CYTCHRMECIAB"/>
</dbReference>
<dbReference type="Proteomes" id="UP000182258">
    <property type="component" value="Unassembled WGS sequence"/>
</dbReference>
<dbReference type="PANTHER" id="PTHR11961">
    <property type="entry name" value="CYTOCHROME C"/>
    <property type="match status" value="1"/>
</dbReference>
<gene>
    <name evidence="10" type="ORF">SAMN04488059_1037</name>
</gene>
<organism evidence="10 11">
    <name type="scientific">Devosia psychrophila</name>
    <dbReference type="NCBI Taxonomy" id="728005"/>
    <lineage>
        <taxon>Bacteria</taxon>
        <taxon>Pseudomonadati</taxon>
        <taxon>Pseudomonadota</taxon>
        <taxon>Alphaproteobacteria</taxon>
        <taxon>Hyphomicrobiales</taxon>
        <taxon>Devosiaceae</taxon>
        <taxon>Devosia</taxon>
    </lineage>
</organism>
<feature type="compositionally biased region" description="Pro residues" evidence="7">
    <location>
        <begin position="325"/>
        <end position="334"/>
    </location>
</feature>
<name>A0A1I1H980_9HYPH</name>
<evidence type="ECO:0000313" key="10">
    <source>
        <dbReference type="EMBL" id="SFC20316.1"/>
    </source>
</evidence>
<dbReference type="PROSITE" id="PS51007">
    <property type="entry name" value="CYTC"/>
    <property type="match status" value="1"/>
</dbReference>
<keyword evidence="8" id="KW-0472">Membrane</keyword>
<dbReference type="GO" id="GO:0009055">
    <property type="term" value="F:electron transfer activity"/>
    <property type="evidence" value="ECO:0007669"/>
    <property type="project" value="InterPro"/>
</dbReference>
<dbReference type="InterPro" id="IPR009056">
    <property type="entry name" value="Cyt_c-like_dom"/>
</dbReference>
<proteinExistence type="predicted"/>
<evidence type="ECO:0000256" key="4">
    <source>
        <dbReference type="ARBA" id="ARBA00022982"/>
    </source>
</evidence>
<keyword evidence="2 6" id="KW-0349">Heme</keyword>
<dbReference type="InterPro" id="IPR002327">
    <property type="entry name" value="Cyt_c_1A/1B"/>
</dbReference>
<dbReference type="GO" id="GO:0046872">
    <property type="term" value="F:metal ion binding"/>
    <property type="evidence" value="ECO:0007669"/>
    <property type="project" value="UniProtKB-KW"/>
</dbReference>
<evidence type="ECO:0000256" key="2">
    <source>
        <dbReference type="ARBA" id="ARBA00022617"/>
    </source>
</evidence>
<dbReference type="AlphaFoldDB" id="A0A1I1H980"/>
<feature type="region of interest" description="Disordered" evidence="7">
    <location>
        <begin position="250"/>
        <end position="334"/>
    </location>
</feature>
<reference evidence="10 11" key="1">
    <citation type="submission" date="2016-10" db="EMBL/GenBank/DDBJ databases">
        <authorList>
            <person name="de Groot N.N."/>
        </authorList>
    </citation>
    <scope>NUCLEOTIDE SEQUENCE [LARGE SCALE GENOMIC DNA]</scope>
    <source>
        <strain evidence="10 11">CGMCC 1.10210</strain>
    </source>
</reference>
<evidence type="ECO:0000256" key="6">
    <source>
        <dbReference type="PROSITE-ProRule" id="PRU00433"/>
    </source>
</evidence>
<keyword evidence="3 6" id="KW-0479">Metal-binding</keyword>
<evidence type="ECO:0000256" key="8">
    <source>
        <dbReference type="SAM" id="Phobius"/>
    </source>
</evidence>
<evidence type="ECO:0000256" key="7">
    <source>
        <dbReference type="SAM" id="MobiDB-lite"/>
    </source>
</evidence>
<feature type="compositionally biased region" description="Low complexity" evidence="7">
    <location>
        <begin position="306"/>
        <end position="324"/>
    </location>
</feature>
<keyword evidence="8" id="KW-0812">Transmembrane</keyword>
<evidence type="ECO:0000259" key="9">
    <source>
        <dbReference type="PROSITE" id="PS51007"/>
    </source>
</evidence>
<dbReference type="Gene3D" id="1.10.760.10">
    <property type="entry name" value="Cytochrome c-like domain"/>
    <property type="match status" value="1"/>
</dbReference>
<protein>
    <submittedName>
        <fullName evidence="10">Cytochrome c</fullName>
    </submittedName>
</protein>
<dbReference type="STRING" id="728005.SAMN04488059_1037"/>
<dbReference type="InterPro" id="IPR036909">
    <property type="entry name" value="Cyt_c-like_dom_sf"/>
</dbReference>